<feature type="compositionally biased region" description="Low complexity" evidence="1">
    <location>
        <begin position="356"/>
        <end position="395"/>
    </location>
</feature>
<keyword evidence="4" id="KW-0808">Transferase</keyword>
<evidence type="ECO:0000313" key="4">
    <source>
        <dbReference type="EMBL" id="MFC7406038.1"/>
    </source>
</evidence>
<dbReference type="InterPro" id="IPR043426">
    <property type="entry name" value="MltB-like"/>
</dbReference>
<name>A0ABW2Q968_9MICO</name>
<keyword evidence="5" id="KW-1185">Reference proteome</keyword>
<evidence type="ECO:0000313" key="5">
    <source>
        <dbReference type="Proteomes" id="UP001596455"/>
    </source>
</evidence>
<dbReference type="Pfam" id="PF13406">
    <property type="entry name" value="SLT_2"/>
    <property type="match status" value="1"/>
</dbReference>
<dbReference type="Proteomes" id="UP001596455">
    <property type="component" value="Unassembled WGS sequence"/>
</dbReference>
<dbReference type="PANTHER" id="PTHR30163">
    <property type="entry name" value="MEMBRANE-BOUND LYTIC MUREIN TRANSGLYCOSYLASE B"/>
    <property type="match status" value="1"/>
</dbReference>
<feature type="domain" description="Transglycosylase SLT" evidence="3">
    <location>
        <begin position="184"/>
        <end position="227"/>
    </location>
</feature>
<protein>
    <submittedName>
        <fullName evidence="4">Lytic murein transglycosylase</fullName>
        <ecNumber evidence="4">2.4.-.-</ecNumber>
    </submittedName>
</protein>
<dbReference type="SUPFAM" id="SSF53955">
    <property type="entry name" value="Lysozyme-like"/>
    <property type="match status" value="1"/>
</dbReference>
<evidence type="ECO:0000256" key="1">
    <source>
        <dbReference type="SAM" id="MobiDB-lite"/>
    </source>
</evidence>
<dbReference type="EC" id="2.4.-.-" evidence="4"/>
<dbReference type="CDD" id="cd13399">
    <property type="entry name" value="Slt35-like"/>
    <property type="match status" value="1"/>
</dbReference>
<feature type="region of interest" description="Disordered" evidence="1">
    <location>
        <begin position="28"/>
        <end position="54"/>
    </location>
</feature>
<proteinExistence type="predicted"/>
<keyword evidence="4" id="KW-0328">Glycosyltransferase</keyword>
<organism evidence="4 5">
    <name type="scientific">Georgenia alba</name>
    <dbReference type="NCBI Taxonomy" id="2233858"/>
    <lineage>
        <taxon>Bacteria</taxon>
        <taxon>Bacillati</taxon>
        <taxon>Actinomycetota</taxon>
        <taxon>Actinomycetes</taxon>
        <taxon>Micrococcales</taxon>
        <taxon>Bogoriellaceae</taxon>
        <taxon>Georgenia</taxon>
    </lineage>
</organism>
<evidence type="ECO:0000259" key="3">
    <source>
        <dbReference type="Pfam" id="PF13406"/>
    </source>
</evidence>
<dbReference type="GO" id="GO:0016757">
    <property type="term" value="F:glycosyltransferase activity"/>
    <property type="evidence" value="ECO:0007669"/>
    <property type="project" value="UniProtKB-KW"/>
</dbReference>
<feature type="region of interest" description="Disordered" evidence="1">
    <location>
        <begin position="269"/>
        <end position="469"/>
    </location>
</feature>
<dbReference type="EMBL" id="JBHTCQ010000002">
    <property type="protein sequence ID" value="MFC7406038.1"/>
    <property type="molecule type" value="Genomic_DNA"/>
</dbReference>
<feature type="chain" id="PRO_5046361049" evidence="2">
    <location>
        <begin position="25"/>
        <end position="544"/>
    </location>
</feature>
<dbReference type="PANTHER" id="PTHR30163:SF8">
    <property type="entry name" value="LYTIC MUREIN TRANSGLYCOSYLASE"/>
    <property type="match status" value="1"/>
</dbReference>
<gene>
    <name evidence="4" type="ORF">ACFQQL_13030</name>
</gene>
<reference evidence="5" key="1">
    <citation type="journal article" date="2019" name="Int. J. Syst. Evol. Microbiol.">
        <title>The Global Catalogue of Microorganisms (GCM) 10K type strain sequencing project: providing services to taxonomists for standard genome sequencing and annotation.</title>
        <authorList>
            <consortium name="The Broad Institute Genomics Platform"/>
            <consortium name="The Broad Institute Genome Sequencing Center for Infectious Disease"/>
            <person name="Wu L."/>
            <person name="Ma J."/>
        </authorList>
    </citation>
    <scope>NUCLEOTIDE SEQUENCE [LARGE SCALE GENOMIC DNA]</scope>
    <source>
        <strain evidence="5">JCM 1490</strain>
    </source>
</reference>
<dbReference type="RefSeq" id="WP_382395025.1">
    <property type="nucleotide sequence ID" value="NZ_JBHTCQ010000002.1"/>
</dbReference>
<evidence type="ECO:0000256" key="2">
    <source>
        <dbReference type="SAM" id="SignalP"/>
    </source>
</evidence>
<dbReference type="InterPro" id="IPR023346">
    <property type="entry name" value="Lysozyme-like_dom_sf"/>
</dbReference>
<feature type="signal peptide" evidence="2">
    <location>
        <begin position="1"/>
        <end position="24"/>
    </location>
</feature>
<feature type="compositionally biased region" description="Pro residues" evidence="1">
    <location>
        <begin position="340"/>
        <end position="355"/>
    </location>
</feature>
<feature type="compositionally biased region" description="Basic and acidic residues" evidence="1">
    <location>
        <begin position="314"/>
        <end position="336"/>
    </location>
</feature>
<sequence>MGAKSRIVGIVLSLAVLLPLPASAWAPDAGTGASRPDGPRDVEPAPVSTPVRTTPHADWVDSQNGWAVTVTVSRGHAREPGRTTSEVITAGSATASGGVPAVVLQAYRDAASDLARLDPGCHLDWTLLAAIGQVESNHGRYGGAVVGADGLTSPRILGLPLNGVGPVAAIRDTDGGAYDGDTVWDRAVGPMQFIPSTWAAVASDGDGNGVSDPNDIHDAALGAAVYLCAGDADLSDPADLRAAVLRYNHSDAYADLVLALMERYRTGTTPTLPVGPTASGPDVPGTSVGGALGGRENSGRENGPQDEPGPSDRPAPRDEPGRLHGRETPRDDRPAEPDPSESPTPPAEPSEPSTPQPDEQPGTTPTEGEPPTDEQPGTAPTEGEPPTDEQPAATPTEDEPPTDEQPAATPTEDEPPTDEQPGTAPTEDEPPTDEQPAATPIEGEQPTDEETGSTPDEGPAEPVRETLTGELARVAGGGWTVGGSAVHVADTSRSAPADLDGDGTVETLGNELAGLESTEVTVTGTVDHEVLRVEAVGEHALDQP</sequence>
<keyword evidence="2" id="KW-0732">Signal</keyword>
<dbReference type="Gene3D" id="1.10.530.10">
    <property type="match status" value="1"/>
</dbReference>
<accession>A0ABW2Q968</accession>
<comment type="caution">
    <text evidence="4">The sequence shown here is derived from an EMBL/GenBank/DDBJ whole genome shotgun (WGS) entry which is preliminary data.</text>
</comment>
<dbReference type="InterPro" id="IPR031304">
    <property type="entry name" value="SLT_2"/>
</dbReference>